<keyword evidence="3" id="KW-1185">Reference proteome</keyword>
<evidence type="ECO:0000256" key="1">
    <source>
        <dbReference type="SAM" id="MobiDB-lite"/>
    </source>
</evidence>
<dbReference type="VEuPathDB" id="TriTrypDB:BSAL_81150"/>
<feature type="region of interest" description="Disordered" evidence="1">
    <location>
        <begin position="1"/>
        <end position="52"/>
    </location>
</feature>
<feature type="compositionally biased region" description="Pro residues" evidence="1">
    <location>
        <begin position="35"/>
        <end position="46"/>
    </location>
</feature>
<gene>
    <name evidence="2" type="ORF">BSAL_81150</name>
</gene>
<name>A0A0S4J5F4_BODSA</name>
<proteinExistence type="predicted"/>
<dbReference type="AlphaFoldDB" id="A0A0S4J5F4"/>
<feature type="non-terminal residue" evidence="2">
    <location>
        <position position="212"/>
    </location>
</feature>
<dbReference type="EMBL" id="CYKH01000868">
    <property type="protein sequence ID" value="CUG55356.1"/>
    <property type="molecule type" value="Genomic_DNA"/>
</dbReference>
<accession>A0A0S4J5F4</accession>
<dbReference type="Proteomes" id="UP000051952">
    <property type="component" value="Unassembled WGS sequence"/>
</dbReference>
<protein>
    <submittedName>
        <fullName evidence="2">Uncharacterized protein</fullName>
    </submittedName>
</protein>
<sequence>MLPDTRKHPNVTSSDALTAMAPAPPLKPKQGTRIPRPPVAMEPLPPIHSEVHRNHVPTPIDIKHRQKSTSTSVTELLNATLNDAPPYFRTFDKSEGRVVLHYSSEIPQPDKRASSIFTALKKDLYEVEQAELRVTTLSEVEQVRLAAMSLKRKAQRELKRTIRKGLLDASAALVRTQQTLLADFNDTIGHLGTDTQELSLIRVHNAATDEVL</sequence>
<reference evidence="3" key="1">
    <citation type="submission" date="2015-09" db="EMBL/GenBank/DDBJ databases">
        <authorList>
            <consortium name="Pathogen Informatics"/>
        </authorList>
    </citation>
    <scope>NUCLEOTIDE SEQUENCE [LARGE SCALE GENOMIC DNA]</scope>
    <source>
        <strain evidence="3">Lake Konstanz</strain>
    </source>
</reference>
<evidence type="ECO:0000313" key="2">
    <source>
        <dbReference type="EMBL" id="CUG55356.1"/>
    </source>
</evidence>
<evidence type="ECO:0000313" key="3">
    <source>
        <dbReference type="Proteomes" id="UP000051952"/>
    </source>
</evidence>
<organism evidence="2 3">
    <name type="scientific">Bodo saltans</name>
    <name type="common">Flagellated protozoan</name>
    <dbReference type="NCBI Taxonomy" id="75058"/>
    <lineage>
        <taxon>Eukaryota</taxon>
        <taxon>Discoba</taxon>
        <taxon>Euglenozoa</taxon>
        <taxon>Kinetoplastea</taxon>
        <taxon>Metakinetoplastina</taxon>
        <taxon>Eubodonida</taxon>
        <taxon>Bodonidae</taxon>
        <taxon>Bodo</taxon>
    </lineage>
</organism>